<sequence>MRVISQPYSAGNRNMPRQSKIQRSRPLFIQGPRHETSLHHLVGTSTTSLVDLTRYRLLCSYLKVCRNIVQSRAALQQKQRPILPFLGRNRLERADGPSLSAFEQVSTFHGRLLCDNLVRGPAQAISSSSLIFLLRTTAVFNTRIIEQAYPGEGARGPESIV</sequence>
<keyword evidence="3" id="KW-1185">Reference proteome</keyword>
<proteinExistence type="predicted"/>
<accession>A0A6A6G4D6</accession>
<evidence type="ECO:0000256" key="1">
    <source>
        <dbReference type="SAM" id="MobiDB-lite"/>
    </source>
</evidence>
<name>A0A6A6G4D6_9PEZI</name>
<dbReference type="AlphaFoldDB" id="A0A6A6G4D6"/>
<feature type="region of interest" description="Disordered" evidence="1">
    <location>
        <begin position="1"/>
        <end position="23"/>
    </location>
</feature>
<gene>
    <name evidence="2" type="ORF">BDZ85DRAFT_26443</name>
</gene>
<reference evidence="3" key="1">
    <citation type="journal article" date="2020" name="Stud. Mycol.">
        <title>101 Dothideomycetes genomes: A test case for predicting lifestyles and emergence of pathogens.</title>
        <authorList>
            <person name="Haridas S."/>
            <person name="Albert R."/>
            <person name="Binder M."/>
            <person name="Bloem J."/>
            <person name="LaButti K."/>
            <person name="Salamov A."/>
            <person name="Andreopoulos B."/>
            <person name="Baker S."/>
            <person name="Barry K."/>
            <person name="Bills G."/>
            <person name="Bluhm B."/>
            <person name="Cannon C."/>
            <person name="Castanera R."/>
            <person name="Culley D."/>
            <person name="Daum C."/>
            <person name="Ezra D."/>
            <person name="Gonzalez J."/>
            <person name="Henrissat B."/>
            <person name="Kuo A."/>
            <person name="Liang C."/>
            <person name="Lipzen A."/>
            <person name="Lutzoni F."/>
            <person name="Magnuson J."/>
            <person name="Mondo S."/>
            <person name="Nolan M."/>
            <person name="Ohm R."/>
            <person name="Pangilinan J."/>
            <person name="Park H.-J."/>
            <person name="Ramirez L."/>
            <person name="Alfaro M."/>
            <person name="Sun H."/>
            <person name="Tritt A."/>
            <person name="Yoshinaga Y."/>
            <person name="Zwiers L.-H."/>
            <person name="Turgeon B."/>
            <person name="Goodwin S."/>
            <person name="Spatafora J."/>
            <person name="Crous P."/>
            <person name="Grigoriev I."/>
        </authorList>
    </citation>
    <scope>NUCLEOTIDE SEQUENCE [LARGE SCALE GENOMIC DNA]</scope>
    <source>
        <strain evidence="3">CECT 20119</strain>
    </source>
</reference>
<dbReference type="Proteomes" id="UP000799538">
    <property type="component" value="Unassembled WGS sequence"/>
</dbReference>
<evidence type="ECO:0000313" key="3">
    <source>
        <dbReference type="Proteomes" id="UP000799538"/>
    </source>
</evidence>
<protein>
    <submittedName>
        <fullName evidence="2">Uncharacterized protein</fullName>
    </submittedName>
</protein>
<dbReference type="EMBL" id="ML992512">
    <property type="protein sequence ID" value="KAF2220433.1"/>
    <property type="molecule type" value="Genomic_DNA"/>
</dbReference>
<evidence type="ECO:0000313" key="2">
    <source>
        <dbReference type="EMBL" id="KAF2220433.1"/>
    </source>
</evidence>
<feature type="compositionally biased region" description="Polar residues" evidence="1">
    <location>
        <begin position="1"/>
        <end position="21"/>
    </location>
</feature>
<organism evidence="2 3">
    <name type="scientific">Elsinoe ampelina</name>
    <dbReference type="NCBI Taxonomy" id="302913"/>
    <lineage>
        <taxon>Eukaryota</taxon>
        <taxon>Fungi</taxon>
        <taxon>Dikarya</taxon>
        <taxon>Ascomycota</taxon>
        <taxon>Pezizomycotina</taxon>
        <taxon>Dothideomycetes</taxon>
        <taxon>Dothideomycetidae</taxon>
        <taxon>Myriangiales</taxon>
        <taxon>Elsinoaceae</taxon>
        <taxon>Elsinoe</taxon>
    </lineage>
</organism>